<dbReference type="InterPro" id="IPR017871">
    <property type="entry name" value="ABC_transporter-like_CS"/>
</dbReference>
<evidence type="ECO:0000256" key="10">
    <source>
        <dbReference type="ARBA" id="ARBA00025157"/>
    </source>
</evidence>
<evidence type="ECO:0000313" key="13">
    <source>
        <dbReference type="Proteomes" id="UP000593890"/>
    </source>
</evidence>
<accession>A0A7I8D6F0</accession>
<dbReference type="PANTHER" id="PTHR43553:SF23">
    <property type="entry name" value="ABC TRANSPORTER ATP-BINDING COMPONENT"/>
    <property type="match status" value="1"/>
</dbReference>
<gene>
    <name evidence="12" type="ORF">C12CBH8_08630</name>
</gene>
<dbReference type="Proteomes" id="UP000593890">
    <property type="component" value="Chromosome"/>
</dbReference>
<evidence type="ECO:0000256" key="8">
    <source>
        <dbReference type="ARBA" id="ARBA00022967"/>
    </source>
</evidence>
<dbReference type="InterPro" id="IPR015856">
    <property type="entry name" value="ABC_transpr_CbiO/EcfA_su"/>
</dbReference>
<keyword evidence="9" id="KW-0472">Membrane</keyword>
<dbReference type="GO" id="GO:0043190">
    <property type="term" value="C:ATP-binding cassette (ABC) transporter complex"/>
    <property type="evidence" value="ECO:0007669"/>
    <property type="project" value="TreeGrafter"/>
</dbReference>
<dbReference type="InterPro" id="IPR050095">
    <property type="entry name" value="ECF_ABC_transporter_ATP-bd"/>
</dbReference>
<keyword evidence="8" id="KW-1278">Translocase</keyword>
<evidence type="ECO:0000256" key="4">
    <source>
        <dbReference type="ARBA" id="ARBA00022475"/>
    </source>
</evidence>
<keyword evidence="6" id="KW-0547">Nucleotide-binding</keyword>
<name>A0A7I8D6F0_9FIRM</name>
<dbReference type="PROSITE" id="PS50893">
    <property type="entry name" value="ABC_TRANSPORTER_2"/>
    <property type="match status" value="2"/>
</dbReference>
<comment type="similarity">
    <text evidence="2">Belongs to the ABC transporter superfamily.</text>
</comment>
<dbReference type="RefSeq" id="WP_215533639.1">
    <property type="nucleotide sequence ID" value="NZ_AP023321.1"/>
</dbReference>
<evidence type="ECO:0000256" key="6">
    <source>
        <dbReference type="ARBA" id="ARBA00022741"/>
    </source>
</evidence>
<evidence type="ECO:0000256" key="2">
    <source>
        <dbReference type="ARBA" id="ARBA00005417"/>
    </source>
</evidence>
<dbReference type="InterPro" id="IPR003439">
    <property type="entry name" value="ABC_transporter-like_ATP-bd"/>
</dbReference>
<dbReference type="SMART" id="SM00382">
    <property type="entry name" value="AAA"/>
    <property type="match status" value="2"/>
</dbReference>
<dbReference type="Pfam" id="PF00005">
    <property type="entry name" value="ABC_tran"/>
    <property type="match status" value="2"/>
</dbReference>
<dbReference type="GO" id="GO:0005524">
    <property type="term" value="F:ATP binding"/>
    <property type="evidence" value="ECO:0007669"/>
    <property type="project" value="UniProtKB-KW"/>
</dbReference>
<dbReference type="CDD" id="cd03226">
    <property type="entry name" value="ABC_cobalt_CbiO_domain2"/>
    <property type="match status" value="1"/>
</dbReference>
<evidence type="ECO:0000256" key="3">
    <source>
        <dbReference type="ARBA" id="ARBA00022448"/>
    </source>
</evidence>
<dbReference type="EMBL" id="AP023321">
    <property type="protein sequence ID" value="BCI60224.1"/>
    <property type="molecule type" value="Genomic_DNA"/>
</dbReference>
<evidence type="ECO:0000256" key="7">
    <source>
        <dbReference type="ARBA" id="ARBA00022840"/>
    </source>
</evidence>
<evidence type="ECO:0000259" key="11">
    <source>
        <dbReference type="PROSITE" id="PS50893"/>
    </source>
</evidence>
<evidence type="ECO:0000256" key="1">
    <source>
        <dbReference type="ARBA" id="ARBA00004202"/>
    </source>
</evidence>
<feature type="domain" description="ABC transporter" evidence="11">
    <location>
        <begin position="2"/>
        <end position="241"/>
    </location>
</feature>
<dbReference type="PANTHER" id="PTHR43553">
    <property type="entry name" value="HEAVY METAL TRANSPORTER"/>
    <property type="match status" value="1"/>
</dbReference>
<dbReference type="SUPFAM" id="SSF52540">
    <property type="entry name" value="P-loop containing nucleoside triphosphate hydrolases"/>
    <property type="match status" value="2"/>
</dbReference>
<dbReference type="GO" id="GO:0042626">
    <property type="term" value="F:ATPase-coupled transmembrane transporter activity"/>
    <property type="evidence" value="ECO:0007669"/>
    <property type="project" value="TreeGrafter"/>
</dbReference>
<comment type="function">
    <text evidence="10">Probably part of an ABC transporter complex. Responsible for energy coupling to the transport system.</text>
</comment>
<evidence type="ECO:0000256" key="9">
    <source>
        <dbReference type="ARBA" id="ARBA00023136"/>
    </source>
</evidence>
<keyword evidence="3" id="KW-0813">Transport</keyword>
<dbReference type="KEGG" id="sman:C12CBH8_08630"/>
<evidence type="ECO:0000256" key="5">
    <source>
        <dbReference type="ARBA" id="ARBA00022737"/>
    </source>
</evidence>
<keyword evidence="5" id="KW-0677">Repeat</keyword>
<evidence type="ECO:0000313" key="12">
    <source>
        <dbReference type="EMBL" id="BCI60224.1"/>
    </source>
</evidence>
<reference evidence="13" key="1">
    <citation type="submission" date="2020-07" db="EMBL/GenBank/DDBJ databases">
        <title>Complete genome sequencing of Clostridia bacterium strain 12CBH8.</title>
        <authorList>
            <person name="Sakamoto M."/>
            <person name="Murakami T."/>
            <person name="Mori H."/>
        </authorList>
    </citation>
    <scope>NUCLEOTIDE SEQUENCE [LARGE SCALE GENOMIC DNA]</scope>
    <source>
        <strain evidence="13">12CBH8</strain>
    </source>
</reference>
<dbReference type="PROSITE" id="PS00211">
    <property type="entry name" value="ABC_TRANSPORTER_1"/>
    <property type="match status" value="2"/>
</dbReference>
<dbReference type="CDD" id="cd03225">
    <property type="entry name" value="ABC_cobalt_CbiO_domain1"/>
    <property type="match status" value="1"/>
</dbReference>
<dbReference type="InterPro" id="IPR003593">
    <property type="entry name" value="AAA+_ATPase"/>
</dbReference>
<dbReference type="GO" id="GO:0016887">
    <property type="term" value="F:ATP hydrolysis activity"/>
    <property type="evidence" value="ECO:0007669"/>
    <property type="project" value="InterPro"/>
</dbReference>
<keyword evidence="7 12" id="KW-0067">ATP-binding</keyword>
<proteinExistence type="inferred from homology"/>
<keyword evidence="13" id="KW-1185">Reference proteome</keyword>
<organism evidence="12 13">
    <name type="scientific">Solibaculum mannosilyticum</name>
    <dbReference type="NCBI Taxonomy" id="2780922"/>
    <lineage>
        <taxon>Bacteria</taxon>
        <taxon>Bacillati</taxon>
        <taxon>Bacillota</taxon>
        <taxon>Clostridia</taxon>
        <taxon>Eubacteriales</taxon>
        <taxon>Oscillospiraceae</taxon>
        <taxon>Solibaculum</taxon>
    </lineage>
</organism>
<dbReference type="InterPro" id="IPR027417">
    <property type="entry name" value="P-loop_NTPase"/>
</dbReference>
<keyword evidence="4" id="KW-1003">Cell membrane</keyword>
<comment type="subcellular location">
    <subcellularLocation>
        <location evidence="1">Cell membrane</location>
        <topology evidence="1">Peripheral membrane protein</topology>
    </subcellularLocation>
</comment>
<feature type="domain" description="ABC transporter" evidence="11">
    <location>
        <begin position="263"/>
        <end position="460"/>
    </location>
</feature>
<sequence>MISLEQVSFGYEESQEILSGISTSIAPGECVLLCGASGCGKTTVTKLINGLIPAFTPGCRLDGRVNVDGLDPQKTPMYELARQVGSVFQNPKSQFFNLDTDSEVAFGLENEGRPPEEIRRRVSETMKALHINELQGRNIFSLSGGQKQLLAFASVYAMGPVIYVLDEPTANLDQEAISHLHDQIAYLKQQGHTVIIAEHRLYFLTDLIDRALYLRSGVLERIFTREEFCALSNQERERLELRTLIPAICKLPYAEPAGTETGLSVESLSCAFQKGTPVFRNLSFSARPGEAVAITGPNGVGKTTLSRCLCGLLREQSGRVLLHGKALDRKERQKVSFCVMQDVNHQLFSDSVWGECQMSAPDAPKEKFAEVLESLQLLPFRERHPMSLSGGQKQRLAVATALLSEKPVLIFDEPTSGLDYARMVEVSKVIRALVRQGRIVLVVTHDQEFMQRACDRVLRL</sequence>
<protein>
    <submittedName>
        <fullName evidence="12">ABC transporter ATP-binding protein</fullName>
    </submittedName>
</protein>
<dbReference type="Gene3D" id="3.40.50.300">
    <property type="entry name" value="P-loop containing nucleotide triphosphate hydrolases"/>
    <property type="match status" value="2"/>
</dbReference>
<dbReference type="AlphaFoldDB" id="A0A7I8D6F0"/>